<dbReference type="OrthoDB" id="31168at2157"/>
<dbReference type="Gene3D" id="3.40.50.300">
    <property type="entry name" value="P-loop containing nucleotide triphosphate hydrolases"/>
    <property type="match status" value="1"/>
</dbReference>
<organism evidence="3 4">
    <name type="scientific">Candidatus Nanohalobium constans</name>
    <dbReference type="NCBI Taxonomy" id="2565781"/>
    <lineage>
        <taxon>Archaea</taxon>
        <taxon>Candidatus Nanohalarchaeota</taxon>
        <taxon>Candidatus Nanohalobia</taxon>
        <taxon>Candidatus Nanohalobiales</taxon>
        <taxon>Candidatus Nanohalobiaceae</taxon>
        <taxon>Candidatus Nanohalobium</taxon>
    </lineage>
</organism>
<evidence type="ECO:0000313" key="3">
    <source>
        <dbReference type="EMBL" id="QGA80134.1"/>
    </source>
</evidence>
<dbReference type="PANTHER" id="PTHR43384:SF10">
    <property type="entry name" value="ATPASE INVOLVED IN CHROMOSOME PARTITIONING, PARA_MIND FAMILY"/>
    <property type="match status" value="1"/>
</dbReference>
<dbReference type="KEGG" id="ncon:LC1Nh_0230"/>
<keyword evidence="1" id="KW-0547">Nucleotide-binding</keyword>
<keyword evidence="2" id="KW-0067">ATP-binding</keyword>
<dbReference type="GeneID" id="42364611"/>
<dbReference type="PANTHER" id="PTHR43384">
    <property type="entry name" value="SEPTUM SITE-DETERMINING PROTEIN MIND HOMOLOG, CHLOROPLASTIC-RELATED"/>
    <property type="match status" value="1"/>
</dbReference>
<dbReference type="EMBL" id="CP040089">
    <property type="protein sequence ID" value="QGA80134.1"/>
    <property type="molecule type" value="Genomic_DNA"/>
</dbReference>
<dbReference type="GO" id="GO:0051782">
    <property type="term" value="P:negative regulation of cell division"/>
    <property type="evidence" value="ECO:0007669"/>
    <property type="project" value="TreeGrafter"/>
</dbReference>
<dbReference type="AlphaFoldDB" id="A0A5Q0UF59"/>
<dbReference type="InterPro" id="IPR050625">
    <property type="entry name" value="ParA/MinD_ATPase"/>
</dbReference>
<protein>
    <submittedName>
        <fullName evidence="3">Septum site-determining protein MinD</fullName>
    </submittedName>
</protein>
<dbReference type="Pfam" id="PF10609">
    <property type="entry name" value="ParA"/>
    <property type="match status" value="1"/>
</dbReference>
<dbReference type="GO" id="GO:0005829">
    <property type="term" value="C:cytosol"/>
    <property type="evidence" value="ECO:0007669"/>
    <property type="project" value="TreeGrafter"/>
</dbReference>
<name>A0A5Q0UF59_9ARCH</name>
<dbReference type="GO" id="GO:0009898">
    <property type="term" value="C:cytoplasmic side of plasma membrane"/>
    <property type="evidence" value="ECO:0007669"/>
    <property type="project" value="TreeGrafter"/>
</dbReference>
<dbReference type="Proteomes" id="UP000377803">
    <property type="component" value="Chromosome"/>
</dbReference>
<evidence type="ECO:0000256" key="2">
    <source>
        <dbReference type="ARBA" id="ARBA00022840"/>
    </source>
</evidence>
<dbReference type="InterPro" id="IPR027417">
    <property type="entry name" value="P-loop_NTPase"/>
</dbReference>
<dbReference type="GO" id="GO:0005524">
    <property type="term" value="F:ATP binding"/>
    <property type="evidence" value="ECO:0007669"/>
    <property type="project" value="UniProtKB-KW"/>
</dbReference>
<dbReference type="InterPro" id="IPR033756">
    <property type="entry name" value="YlxH/NBP35"/>
</dbReference>
<dbReference type="GO" id="GO:0016887">
    <property type="term" value="F:ATP hydrolysis activity"/>
    <property type="evidence" value="ECO:0007669"/>
    <property type="project" value="TreeGrafter"/>
</dbReference>
<dbReference type="SUPFAM" id="SSF52540">
    <property type="entry name" value="P-loop containing nucleoside triphosphate hydrolases"/>
    <property type="match status" value="1"/>
</dbReference>
<evidence type="ECO:0000313" key="4">
    <source>
        <dbReference type="Proteomes" id="UP000377803"/>
    </source>
</evidence>
<proteinExistence type="predicted"/>
<dbReference type="RefSeq" id="WP_153549871.1">
    <property type="nucleotide sequence ID" value="NZ_CP040089.1"/>
</dbReference>
<gene>
    <name evidence="3" type="primary">minD3</name>
    <name evidence="3" type="ORF">LC1Nh_0230</name>
</gene>
<keyword evidence="4" id="KW-1185">Reference proteome</keyword>
<evidence type="ECO:0000256" key="1">
    <source>
        <dbReference type="ARBA" id="ARBA00022741"/>
    </source>
</evidence>
<reference evidence="4" key="1">
    <citation type="submission" date="2019-05" db="EMBL/GenBank/DDBJ databases">
        <title>Candidatus Nanohalobium constans, a novel model system to study the DPANN nano-sized archaea: genomic and physiological characterization of a nanoarchaeon co-cultured with its chitinotrophic host.</title>
        <authorList>
            <person name="La Cono V."/>
            <person name="Arcadi E."/>
            <person name="Crisafi F."/>
            <person name="Denaro R."/>
            <person name="La Spada G."/>
            <person name="Messina E."/>
            <person name="Smedile F."/>
            <person name="Toshchakov S.V."/>
            <person name="Shevchenko M.A."/>
            <person name="Golyshin P.N."/>
            <person name="Golyshina O.V."/>
            <person name="Ferrer M."/>
            <person name="Rohde M."/>
            <person name="Mushegian A."/>
            <person name="Sorokin D.Y."/>
            <person name="Giuliano L."/>
            <person name="Yakimov M.M."/>
        </authorList>
    </citation>
    <scope>NUCLEOTIDE SEQUENCE [LARGE SCALE GENOMIC DNA]</scope>
    <source>
        <strain evidence="4">LC1Nh</strain>
    </source>
</reference>
<sequence length="260" mass="28619">MADGRIVGLISGKGGVGKTTLTVNLGIALQQREKEVTIVDADFSASNLGVYLGRYDHPVKIQDVLHGNAETESAIFRHPTGIKALTSSNEINKVEPETSSLRDILTEASKESDYVLVDCPPGLNKTVESIIDACDELMIVTMPTQTAGINAAQIIEKCKEMQQPILGTVINKVEDEPDKELVEREVEMMTESHILGQIPYDAEMKESLFENTPLVLFNEYSEAAIEIQKLAASLEGGKYEPPKFAKFKRGLRNIKRNISK</sequence>
<accession>A0A5Q0UF59</accession>